<evidence type="ECO:0000313" key="12">
    <source>
        <dbReference type="Proteomes" id="UP001369082"/>
    </source>
</evidence>
<dbReference type="SUPFAM" id="SSF54768">
    <property type="entry name" value="dsRNA-binding domain-like"/>
    <property type="match status" value="1"/>
</dbReference>
<evidence type="ECO:0000313" key="11">
    <source>
        <dbReference type="EMBL" id="MEL0630628.1"/>
    </source>
</evidence>
<feature type="binding site" evidence="8">
    <location>
        <position position="116"/>
    </location>
    <ligand>
        <name>Mg(2+)</name>
        <dbReference type="ChEBI" id="CHEBI:18420"/>
    </ligand>
</feature>
<evidence type="ECO:0000256" key="1">
    <source>
        <dbReference type="ARBA" id="ARBA00000109"/>
    </source>
</evidence>
<gene>
    <name evidence="8 11" type="primary">rnc</name>
    <name evidence="11" type="ORF">V6256_13510</name>
</gene>
<dbReference type="InterPro" id="IPR011907">
    <property type="entry name" value="RNase_III"/>
</dbReference>
<proteinExistence type="inferred from homology"/>
<evidence type="ECO:0000259" key="9">
    <source>
        <dbReference type="PROSITE" id="PS50137"/>
    </source>
</evidence>
<evidence type="ECO:0000256" key="5">
    <source>
        <dbReference type="ARBA" id="ARBA00022759"/>
    </source>
</evidence>
<dbReference type="PROSITE" id="PS00517">
    <property type="entry name" value="RNASE_3_1"/>
    <property type="match status" value="1"/>
</dbReference>
<feature type="active site" evidence="8">
    <location>
        <position position="119"/>
    </location>
</feature>
<dbReference type="PANTHER" id="PTHR11207">
    <property type="entry name" value="RIBONUCLEASE III"/>
    <property type="match status" value="1"/>
</dbReference>
<dbReference type="Pfam" id="PF00035">
    <property type="entry name" value="dsrm"/>
    <property type="match status" value="1"/>
</dbReference>
<dbReference type="Proteomes" id="UP001369082">
    <property type="component" value="Unassembled WGS sequence"/>
</dbReference>
<dbReference type="NCBIfam" id="TIGR02191">
    <property type="entry name" value="RNaseIII"/>
    <property type="match status" value="1"/>
</dbReference>
<dbReference type="InterPro" id="IPR014720">
    <property type="entry name" value="dsRBD_dom"/>
</dbReference>
<dbReference type="PROSITE" id="PS50137">
    <property type="entry name" value="DS_RBD"/>
    <property type="match status" value="1"/>
</dbReference>
<dbReference type="Pfam" id="PF14622">
    <property type="entry name" value="Ribonucleas_3_3"/>
    <property type="match status" value="1"/>
</dbReference>
<dbReference type="EC" id="3.1.26.3" evidence="8"/>
<evidence type="ECO:0000256" key="6">
    <source>
        <dbReference type="ARBA" id="ARBA00022801"/>
    </source>
</evidence>
<keyword evidence="5 8" id="KW-0255">Endonuclease</keyword>
<comment type="cofactor">
    <cofactor evidence="8">
        <name>Mg(2+)</name>
        <dbReference type="ChEBI" id="CHEBI:18420"/>
    </cofactor>
</comment>
<sequence>MKMIDDELKRLEKRIGYQFSDFSLLKQALTHRSALGAHNERLEFLGDSILSFAISTDLYKRFPKVDEGDLSRMRATLVCGKMLSEIGREFVLSDCLILGPGELKSGGFRRDSIIADGVEAIIGAVFLDSDIDTVNKLVLSWFASRLTSIKPGINQKDPKTRLQEHLQSRKQALPVYEVLDVKGEAHNQQFTMSCKIDGMEAMQGKGTSRRKAEQIAAQNMLTALLGDQ</sequence>
<keyword evidence="8" id="KW-0479">Metal-binding</keyword>
<comment type="subcellular location">
    <subcellularLocation>
        <location evidence="8">Cytoplasm</location>
    </subcellularLocation>
</comment>
<dbReference type="PROSITE" id="PS50142">
    <property type="entry name" value="RNASE_3_2"/>
    <property type="match status" value="1"/>
</dbReference>
<dbReference type="Gene3D" id="1.10.1520.10">
    <property type="entry name" value="Ribonuclease III domain"/>
    <property type="match status" value="1"/>
</dbReference>
<keyword evidence="12" id="KW-1185">Reference proteome</keyword>
<keyword evidence="8" id="KW-0698">rRNA processing</keyword>
<feature type="binding site" evidence="8">
    <location>
        <position position="43"/>
    </location>
    <ligand>
        <name>Mg(2+)</name>
        <dbReference type="ChEBI" id="CHEBI:18420"/>
    </ligand>
</feature>
<dbReference type="InterPro" id="IPR036389">
    <property type="entry name" value="RNase_III_sf"/>
</dbReference>
<comment type="subunit">
    <text evidence="8">Homodimer.</text>
</comment>
<dbReference type="SUPFAM" id="SSF69065">
    <property type="entry name" value="RNase III domain-like"/>
    <property type="match status" value="1"/>
</dbReference>
<comment type="similarity">
    <text evidence="2">Belongs to the ribonuclease III family.</text>
</comment>
<dbReference type="EMBL" id="JBAKAZ010000069">
    <property type="protein sequence ID" value="MEL0630628.1"/>
    <property type="molecule type" value="Genomic_DNA"/>
</dbReference>
<comment type="function">
    <text evidence="8">Digests double-stranded RNA. Involved in the processing of primary rRNA transcript to yield the immediate precursors to the large and small rRNAs (23S and 16S). Processes some mRNAs, and tRNAs when they are encoded in the rRNA operon. Processes pre-crRNA and tracrRNA of type II CRISPR loci if present in the organism.</text>
</comment>
<dbReference type="SMART" id="SM00358">
    <property type="entry name" value="DSRM"/>
    <property type="match status" value="1"/>
</dbReference>
<feature type="domain" description="RNase III" evidence="10">
    <location>
        <begin position="8"/>
        <end position="130"/>
    </location>
</feature>
<comment type="caution">
    <text evidence="11">The sequence shown here is derived from an EMBL/GenBank/DDBJ whole genome shotgun (WGS) entry which is preliminary data.</text>
</comment>
<evidence type="ECO:0000259" key="10">
    <source>
        <dbReference type="PROSITE" id="PS50142"/>
    </source>
</evidence>
<evidence type="ECO:0000256" key="7">
    <source>
        <dbReference type="ARBA" id="ARBA00022884"/>
    </source>
</evidence>
<keyword evidence="3 8" id="KW-0507">mRNA processing</keyword>
<accession>A0ABU9GTH3</accession>
<dbReference type="Gene3D" id="3.30.160.20">
    <property type="match status" value="1"/>
</dbReference>
<feature type="active site" evidence="8">
    <location>
        <position position="47"/>
    </location>
</feature>
<evidence type="ECO:0000256" key="4">
    <source>
        <dbReference type="ARBA" id="ARBA00022722"/>
    </source>
</evidence>
<evidence type="ECO:0000256" key="3">
    <source>
        <dbReference type="ARBA" id="ARBA00022664"/>
    </source>
</evidence>
<dbReference type="GO" id="GO:0004525">
    <property type="term" value="F:ribonuclease III activity"/>
    <property type="evidence" value="ECO:0007669"/>
    <property type="project" value="UniProtKB-EC"/>
</dbReference>
<dbReference type="CDD" id="cd10845">
    <property type="entry name" value="DSRM_RNAse_III_family"/>
    <property type="match status" value="1"/>
</dbReference>
<dbReference type="SMART" id="SM00535">
    <property type="entry name" value="RIBOc"/>
    <property type="match status" value="1"/>
</dbReference>
<keyword evidence="8" id="KW-0699">rRNA-binding</keyword>
<comment type="catalytic activity">
    <reaction evidence="1 8">
        <text>Endonucleolytic cleavage to 5'-phosphomonoester.</text>
        <dbReference type="EC" id="3.1.26.3"/>
    </reaction>
</comment>
<keyword evidence="8" id="KW-0460">Magnesium</keyword>
<protein>
    <recommendedName>
        <fullName evidence="8">Ribonuclease 3</fullName>
        <ecNumber evidence="8">3.1.26.3</ecNumber>
    </recommendedName>
    <alternativeName>
        <fullName evidence="8">Ribonuclease III</fullName>
        <shortName evidence="8">RNase III</shortName>
    </alternativeName>
</protein>
<feature type="domain" description="DRBM" evidence="9">
    <location>
        <begin position="157"/>
        <end position="226"/>
    </location>
</feature>
<reference evidence="11 12" key="1">
    <citation type="submission" date="2024-02" db="EMBL/GenBank/DDBJ databases">
        <title>Bacteria isolated from the canopy kelp, Nereocystis luetkeana.</title>
        <authorList>
            <person name="Pfister C.A."/>
            <person name="Younker I.T."/>
            <person name="Light S.H."/>
        </authorList>
    </citation>
    <scope>NUCLEOTIDE SEQUENCE [LARGE SCALE GENOMIC DNA]</scope>
    <source>
        <strain evidence="11 12">TI.1.05</strain>
    </source>
</reference>
<feature type="binding site" evidence="8">
    <location>
        <position position="119"/>
    </location>
    <ligand>
        <name>Mg(2+)</name>
        <dbReference type="ChEBI" id="CHEBI:18420"/>
    </ligand>
</feature>
<dbReference type="PANTHER" id="PTHR11207:SF0">
    <property type="entry name" value="RIBONUCLEASE 3"/>
    <property type="match status" value="1"/>
</dbReference>
<name>A0ABU9GTH3_9GAMM</name>
<evidence type="ECO:0000256" key="2">
    <source>
        <dbReference type="ARBA" id="ARBA00010183"/>
    </source>
</evidence>
<keyword evidence="4 8" id="KW-0540">Nuclease</keyword>
<evidence type="ECO:0000256" key="8">
    <source>
        <dbReference type="HAMAP-Rule" id="MF_00104"/>
    </source>
</evidence>
<keyword evidence="7 8" id="KW-0694">RNA-binding</keyword>
<keyword evidence="8" id="KW-0963">Cytoplasm</keyword>
<dbReference type="HAMAP" id="MF_00104">
    <property type="entry name" value="RNase_III"/>
    <property type="match status" value="1"/>
</dbReference>
<keyword evidence="6 8" id="KW-0378">Hydrolase</keyword>
<organism evidence="11 12">
    <name type="scientific">Psychromonas aquatilis</name>
    <dbReference type="NCBI Taxonomy" id="2005072"/>
    <lineage>
        <taxon>Bacteria</taxon>
        <taxon>Pseudomonadati</taxon>
        <taxon>Pseudomonadota</taxon>
        <taxon>Gammaproteobacteria</taxon>
        <taxon>Alteromonadales</taxon>
        <taxon>Psychromonadaceae</taxon>
        <taxon>Psychromonas</taxon>
    </lineage>
</organism>
<keyword evidence="8" id="KW-0819">tRNA processing</keyword>
<dbReference type="CDD" id="cd00593">
    <property type="entry name" value="RIBOc"/>
    <property type="match status" value="1"/>
</dbReference>
<dbReference type="InterPro" id="IPR000999">
    <property type="entry name" value="RNase_III_dom"/>
</dbReference>